<dbReference type="EMBL" id="FOZZ01000001">
    <property type="protein sequence ID" value="SFS35817.1"/>
    <property type="molecule type" value="Genomic_DNA"/>
</dbReference>
<dbReference type="InterPro" id="IPR000182">
    <property type="entry name" value="GNAT_dom"/>
</dbReference>
<dbReference type="Proteomes" id="UP000198785">
    <property type="component" value="Unassembled WGS sequence"/>
</dbReference>
<proteinExistence type="predicted"/>
<dbReference type="STRING" id="683125.SAMN05660206_101306"/>
<feature type="domain" description="N-acetyltransferase" evidence="1">
    <location>
        <begin position="9"/>
        <end position="150"/>
    </location>
</feature>
<dbReference type="SUPFAM" id="SSF55729">
    <property type="entry name" value="Acyl-CoA N-acyltransferases (Nat)"/>
    <property type="match status" value="1"/>
</dbReference>
<organism evidence="2 3">
    <name type="scientific">Sphingobacterium wenxiniae</name>
    <dbReference type="NCBI Taxonomy" id="683125"/>
    <lineage>
        <taxon>Bacteria</taxon>
        <taxon>Pseudomonadati</taxon>
        <taxon>Bacteroidota</taxon>
        <taxon>Sphingobacteriia</taxon>
        <taxon>Sphingobacteriales</taxon>
        <taxon>Sphingobacteriaceae</taxon>
        <taxon>Sphingobacterium</taxon>
    </lineage>
</organism>
<dbReference type="GO" id="GO:0016747">
    <property type="term" value="F:acyltransferase activity, transferring groups other than amino-acyl groups"/>
    <property type="evidence" value="ECO:0007669"/>
    <property type="project" value="InterPro"/>
</dbReference>
<dbReference type="PROSITE" id="PS51186">
    <property type="entry name" value="GNAT"/>
    <property type="match status" value="1"/>
</dbReference>
<dbReference type="AlphaFoldDB" id="A0A1I6P6K1"/>
<keyword evidence="3" id="KW-1185">Reference proteome</keyword>
<dbReference type="CDD" id="cd04301">
    <property type="entry name" value="NAT_SF"/>
    <property type="match status" value="1"/>
</dbReference>
<protein>
    <submittedName>
        <fullName evidence="2">ElaA protein</fullName>
    </submittedName>
</protein>
<dbReference type="Gene3D" id="3.40.630.30">
    <property type="match status" value="1"/>
</dbReference>
<dbReference type="InterPro" id="IPR016181">
    <property type="entry name" value="Acyl_CoA_acyltransferase"/>
</dbReference>
<accession>A0A1I6P6K1</accession>
<sequence>MQQLIWTVKSFHELTALELYRILQLRITVFMLEQDCLYPECDDKDLKSQHLFAYTAEGVIAAYARLLPQNLSYTEVSIGRVVIDEGYRKYGLGKELMRRAIDYWDTQAPGEAIRISAQLYLQRFYEALGFQKVSEEYLEDDIPHIEMLKK</sequence>
<dbReference type="OrthoDB" id="9796171at2"/>
<name>A0A1I6P6K1_9SPHI</name>
<gene>
    <name evidence="2" type="ORF">SAMN05660206_101306</name>
</gene>
<evidence type="ECO:0000313" key="3">
    <source>
        <dbReference type="Proteomes" id="UP000198785"/>
    </source>
</evidence>
<evidence type="ECO:0000259" key="1">
    <source>
        <dbReference type="PROSITE" id="PS51186"/>
    </source>
</evidence>
<evidence type="ECO:0000313" key="2">
    <source>
        <dbReference type="EMBL" id="SFS35817.1"/>
    </source>
</evidence>
<dbReference type="RefSeq" id="WP_093363383.1">
    <property type="nucleotide sequence ID" value="NZ_FOZZ01000001.1"/>
</dbReference>
<reference evidence="2 3" key="1">
    <citation type="submission" date="2016-10" db="EMBL/GenBank/DDBJ databases">
        <authorList>
            <person name="de Groot N.N."/>
        </authorList>
    </citation>
    <scope>NUCLEOTIDE SEQUENCE [LARGE SCALE GENOMIC DNA]</scope>
    <source>
        <strain evidence="2 3">DSM 22789</strain>
    </source>
</reference>
<dbReference type="Pfam" id="PF13673">
    <property type="entry name" value="Acetyltransf_10"/>
    <property type="match status" value="1"/>
</dbReference>